<dbReference type="InterPro" id="IPR007094">
    <property type="entry name" value="RNA-dir_pol_PSvirus"/>
</dbReference>
<keyword evidence="1" id="KW-0693">Viral RNA replication</keyword>
<evidence type="ECO:0000256" key="1">
    <source>
        <dbReference type="ARBA" id="ARBA00022953"/>
    </source>
</evidence>
<dbReference type="EMBL" id="KM405246">
    <property type="protein sequence ID" value="AKM16625.2"/>
    <property type="molecule type" value="Genomic_RNA"/>
</dbReference>
<keyword evidence="3" id="KW-0808">Transferase</keyword>
<protein>
    <submittedName>
        <fullName evidence="3">RNA-dependent RNA polymerase</fullName>
    </submittedName>
</protein>
<proteinExistence type="predicted"/>
<evidence type="ECO:0000259" key="2">
    <source>
        <dbReference type="PROSITE" id="PS50507"/>
    </source>
</evidence>
<feature type="domain" description="RdRp catalytic" evidence="2">
    <location>
        <begin position="124"/>
        <end position="279"/>
    </location>
</feature>
<evidence type="ECO:0000313" key="3">
    <source>
        <dbReference type="EMBL" id="AKM16625.2"/>
    </source>
</evidence>
<organism evidence="3">
    <name type="scientific">Eriocheir sinensis Cholera-like Virus</name>
    <dbReference type="NCBI Taxonomy" id="1662316"/>
    <lineage>
        <taxon>Viruses</taxon>
    </lineage>
</organism>
<dbReference type="SUPFAM" id="SSF56672">
    <property type="entry name" value="DNA/RNA polymerases"/>
    <property type="match status" value="1"/>
</dbReference>
<dbReference type="GO" id="GO:0039694">
    <property type="term" value="P:viral RNA genome replication"/>
    <property type="evidence" value="ECO:0007669"/>
    <property type="project" value="InterPro"/>
</dbReference>
<name>A0A0K0NP85_9VIRU</name>
<feature type="non-terminal residue" evidence="3">
    <location>
        <position position="1"/>
    </location>
</feature>
<dbReference type="Pfam" id="PF00998">
    <property type="entry name" value="RdRP_3"/>
    <property type="match status" value="1"/>
</dbReference>
<sequence>AREKREPKIRKDVDEWGQLDYKTRYNNEEAIAKGANLDPRFIQYGDIRSRVVDYRLFGNLLQYHKNHKLYHGSLSGLPPMLLGGALRAIFDCYNPESSRQLTNEMYEETGIDMRNAPDLNGEAACGASGDFSSWDNTVSLFDLYLEYKFVKKFLSPDLHNILKNRYRHKMYSICFTDYGDCYLRIGQRGSGDLMTSFGNTLLNALYCHVVDAQINGRLIKEQLTPLGSIEYVKETKYKEDMTYDLTSCKKGKIYVFRITHIADGDDNLHFGNLSSIKKYALKAPDYLGDGGKIIRSGTQGGFDVSENFEELSFCSNKYVQNFIGPAVSEYRNDGITMQQKDRYRRIMWMPARPHAEIFGKLGCTLKIHTSVAYDSQRAISDTYSKLLSYLILYPHFLTVRAFCLLMLSTLANPATNFSLFGRKYDLNCDTSTISSAIFSVYGVTDLKDIFCVNRNFEKKGMAALIANTRLMSTANVNYKTNAKAIIAWFKNAHDIPVGLPWSYLYTKLPVANCVYFVTRNFMKVASFKRLLPKHWSVKQICYNKGPIEGTDTISRKLGATIIHPNRIYVADQHSLIYEGQKYTQPMYNMPKLNCMIEHSFGIYAGDKIHYATARIPAVTKEGSSGPLHNLYVSKKNPFNLAAQELMSYLAHTSK</sequence>
<dbReference type="PROSITE" id="PS50507">
    <property type="entry name" value="RDRP_SSRNA_POS"/>
    <property type="match status" value="1"/>
</dbReference>
<dbReference type="GO" id="GO:0003968">
    <property type="term" value="F:RNA-directed RNA polymerase activity"/>
    <property type="evidence" value="ECO:0007669"/>
    <property type="project" value="UniProtKB-KW"/>
</dbReference>
<keyword evidence="3" id="KW-0548">Nucleotidyltransferase</keyword>
<dbReference type="GO" id="GO:0003723">
    <property type="term" value="F:RNA binding"/>
    <property type="evidence" value="ECO:0007669"/>
    <property type="project" value="InterPro"/>
</dbReference>
<dbReference type="InterPro" id="IPR043502">
    <property type="entry name" value="DNA/RNA_pol_sf"/>
</dbReference>
<accession>A0A0K0NP85</accession>
<dbReference type="InterPro" id="IPR002166">
    <property type="entry name" value="RNA_pol_HCV"/>
</dbReference>
<reference evidence="3" key="1">
    <citation type="submission" date="2016-03" db="EMBL/GenBank/DDBJ databases">
        <title>Isolation and Molecular Characterization of a Novel Flavi-like Virus from Chinese Mitten Crab, Eriocheir sinensis.</title>
        <authorList>
            <person name="Zhang S."/>
        </authorList>
    </citation>
    <scope>NUCLEOTIDE SEQUENCE</scope>
    <source>
        <strain evidence="3">WH-2007</strain>
    </source>
</reference>
<keyword evidence="3" id="KW-0696">RNA-directed RNA polymerase</keyword>